<dbReference type="EC" id="2.3.1.31" evidence="2"/>
<comment type="catalytic activity">
    <reaction evidence="2">
        <text>L-homoserine + acetyl-CoA = O-acetyl-L-homoserine + CoA</text>
        <dbReference type="Rhea" id="RHEA:13701"/>
        <dbReference type="ChEBI" id="CHEBI:57287"/>
        <dbReference type="ChEBI" id="CHEBI:57288"/>
        <dbReference type="ChEBI" id="CHEBI:57476"/>
        <dbReference type="ChEBI" id="CHEBI:57716"/>
        <dbReference type="EC" id="2.3.1.31"/>
    </reaction>
</comment>
<evidence type="ECO:0000256" key="1">
    <source>
        <dbReference type="ARBA" id="ARBA00022679"/>
    </source>
</evidence>
<dbReference type="NCBIfam" id="TIGR01392">
    <property type="entry name" value="homoserO_Ac_trn"/>
    <property type="match status" value="1"/>
</dbReference>
<dbReference type="PANTHER" id="PTHR32268:SF11">
    <property type="entry name" value="HOMOSERINE O-ACETYLTRANSFERASE"/>
    <property type="match status" value="1"/>
</dbReference>
<dbReference type="GO" id="GO:0005737">
    <property type="term" value="C:cytoplasm"/>
    <property type="evidence" value="ECO:0007669"/>
    <property type="project" value="UniProtKB-SubCell"/>
</dbReference>
<keyword evidence="2" id="KW-0486">Methionine biosynthesis</keyword>
<dbReference type="AlphaFoldDB" id="A0A2H0XU40"/>
<dbReference type="UniPathway" id="UPA00051">
    <property type="reaction ID" value="UER00074"/>
</dbReference>
<evidence type="ECO:0000259" key="4">
    <source>
        <dbReference type="Pfam" id="PF00561"/>
    </source>
</evidence>
<dbReference type="InterPro" id="IPR008220">
    <property type="entry name" value="HAT_MetX-like"/>
</dbReference>
<evidence type="ECO:0000256" key="2">
    <source>
        <dbReference type="HAMAP-Rule" id="MF_00296"/>
    </source>
</evidence>
<reference evidence="5 6" key="1">
    <citation type="submission" date="2017-09" db="EMBL/GenBank/DDBJ databases">
        <title>Depth-based differentiation of microbial function through sediment-hosted aquifers and enrichment of novel symbionts in the deep terrestrial subsurface.</title>
        <authorList>
            <person name="Probst A.J."/>
            <person name="Ladd B."/>
            <person name="Jarett J.K."/>
            <person name="Geller-Mcgrath D.E."/>
            <person name="Sieber C.M."/>
            <person name="Emerson J.B."/>
            <person name="Anantharaman K."/>
            <person name="Thomas B.C."/>
            <person name="Malmstrom R."/>
            <person name="Stieglmeier M."/>
            <person name="Klingl A."/>
            <person name="Woyke T."/>
            <person name="Ryan C.M."/>
            <person name="Banfield J.F."/>
        </authorList>
    </citation>
    <scope>NUCLEOTIDE SEQUENCE [LARGE SCALE GENOMIC DNA]</scope>
    <source>
        <strain evidence="5">CG08_land_8_20_14_0_20_45_16</strain>
    </source>
</reference>
<comment type="subcellular location">
    <subcellularLocation>
        <location evidence="2">Cytoplasm</location>
    </subcellularLocation>
</comment>
<sequence>MEFEFKELKLESGEVIAPVKLVYETFGRLNEAKDNAILIFHALSGDSHVSDEGGWWSKLVGPGKAFDTDCFCVICANTLGGCSGSTGPKDLNFPIITIKDMVAAQVPLLDHLGIKQLVAVAGGSMGGMMALQFSVDYPGRSQNIIAIATAAKSSAQNIAFNEVGRRAIINDPEEGLAIARMIGHITYLSEVSLTNKFGRKIQEGALASQKFGDSLFEVESYLKYKGVGFTKRFDANSYLYITKAIDLFDITNDLSRGEGRFLVVHFTSDWLFPEYQALDIVDRLKDSGKNVSYRVIESTAGHDAFLLEEEKLGVAIKSFLAGAKS</sequence>
<dbReference type="GO" id="GO:0004414">
    <property type="term" value="F:homoserine O-acetyltransferase activity"/>
    <property type="evidence" value="ECO:0007669"/>
    <property type="project" value="UniProtKB-UniRule"/>
</dbReference>
<comment type="caution">
    <text evidence="5">The sequence shown here is derived from an EMBL/GenBank/DDBJ whole genome shotgun (WGS) entry which is preliminary data.</text>
</comment>
<comment type="subunit">
    <text evidence="2">Homodimer.</text>
</comment>
<dbReference type="Pfam" id="PF00561">
    <property type="entry name" value="Abhydrolase_1"/>
    <property type="match status" value="1"/>
</dbReference>
<comment type="similarity">
    <text evidence="2">Belongs to the AB hydrolase superfamily. MetX family.</text>
</comment>
<keyword evidence="2" id="KW-0963">Cytoplasm</keyword>
<evidence type="ECO:0000313" key="5">
    <source>
        <dbReference type="EMBL" id="PIS28456.1"/>
    </source>
</evidence>
<name>A0A2H0XU40_UNCSA</name>
<comment type="caution">
    <text evidence="2">Lacks conserved residue(s) required for the propagation of feature annotation.</text>
</comment>
<dbReference type="Proteomes" id="UP000231343">
    <property type="component" value="Unassembled WGS sequence"/>
</dbReference>
<feature type="domain" description="AB hydrolase-1" evidence="4">
    <location>
        <begin position="35"/>
        <end position="308"/>
    </location>
</feature>
<feature type="active site" evidence="2 3">
    <location>
        <position position="269"/>
    </location>
</feature>
<gene>
    <name evidence="2" type="primary">metXA</name>
    <name evidence="5" type="ORF">COT42_07985</name>
</gene>
<dbReference type="HAMAP" id="MF_00296">
    <property type="entry name" value="MetX_acyltransf"/>
    <property type="match status" value="1"/>
</dbReference>
<comment type="pathway">
    <text evidence="2">Amino-acid biosynthesis; L-methionine biosynthesis via de novo pathway; O-acetyl-L-homoserine from L-homoserine: step 1/1.</text>
</comment>
<feature type="binding site" evidence="2">
    <location>
        <position position="180"/>
    </location>
    <ligand>
        <name>substrate</name>
    </ligand>
</feature>
<dbReference type="GO" id="GO:0009092">
    <property type="term" value="P:homoserine metabolic process"/>
    <property type="evidence" value="ECO:0007669"/>
    <property type="project" value="TreeGrafter"/>
</dbReference>
<feature type="active site" evidence="2 3">
    <location>
        <position position="302"/>
    </location>
</feature>
<organism evidence="5 6">
    <name type="scientific">Candidatus Saganbacteria bacterium CG08_land_8_20_14_0_20_45_16</name>
    <dbReference type="NCBI Taxonomy" id="2014293"/>
    <lineage>
        <taxon>Bacteria</taxon>
        <taxon>Bacillati</taxon>
        <taxon>Saganbacteria</taxon>
    </lineage>
</organism>
<dbReference type="PIRSF" id="PIRSF000443">
    <property type="entry name" value="Homoser_Ac_trans"/>
    <property type="match status" value="1"/>
</dbReference>
<keyword evidence="1 2" id="KW-0808">Transferase</keyword>
<dbReference type="EMBL" id="PEYM01000131">
    <property type="protein sequence ID" value="PIS28456.1"/>
    <property type="molecule type" value="Genomic_DNA"/>
</dbReference>
<dbReference type="InterPro" id="IPR000073">
    <property type="entry name" value="AB_hydrolase_1"/>
</dbReference>
<comment type="function">
    <text evidence="2">Transfers an acetyl group from acetyl-CoA to L-homoserine, forming acetyl-L-homoserine.</text>
</comment>
<feature type="binding site" evidence="2">
    <location>
        <position position="303"/>
    </location>
    <ligand>
        <name>substrate</name>
    </ligand>
</feature>
<dbReference type="SUPFAM" id="SSF53474">
    <property type="entry name" value="alpha/beta-Hydrolases"/>
    <property type="match status" value="1"/>
</dbReference>
<protein>
    <recommendedName>
        <fullName evidence="2">Homoserine O-acetyltransferase</fullName>
        <shortName evidence="2">HAT</shortName>
        <ecNumber evidence="2">2.3.1.31</ecNumber>
    </recommendedName>
    <alternativeName>
        <fullName evidence="2">Homoserine transacetylase</fullName>
        <shortName evidence="2">HTA</shortName>
    </alternativeName>
</protein>
<feature type="active site" description="Nucleophile" evidence="2 3">
    <location>
        <position position="124"/>
    </location>
</feature>
<proteinExistence type="inferred from homology"/>
<evidence type="ECO:0000313" key="6">
    <source>
        <dbReference type="Proteomes" id="UP000231343"/>
    </source>
</evidence>
<accession>A0A2H0XU40</accession>
<keyword evidence="2" id="KW-0012">Acyltransferase</keyword>
<dbReference type="NCBIfam" id="NF001209">
    <property type="entry name" value="PRK00175.1"/>
    <property type="match status" value="1"/>
</dbReference>
<dbReference type="PANTHER" id="PTHR32268">
    <property type="entry name" value="HOMOSERINE O-ACETYLTRANSFERASE"/>
    <property type="match status" value="1"/>
</dbReference>
<dbReference type="Gene3D" id="3.40.50.1820">
    <property type="entry name" value="alpha/beta hydrolase"/>
    <property type="match status" value="1"/>
</dbReference>
<dbReference type="GO" id="GO:0009086">
    <property type="term" value="P:methionine biosynthetic process"/>
    <property type="evidence" value="ECO:0007669"/>
    <property type="project" value="UniProtKB-UniRule"/>
</dbReference>
<dbReference type="InterPro" id="IPR029058">
    <property type="entry name" value="AB_hydrolase_fold"/>
</dbReference>
<evidence type="ECO:0000256" key="3">
    <source>
        <dbReference type="PIRSR" id="PIRSR000443-1"/>
    </source>
</evidence>
<keyword evidence="2" id="KW-0028">Amino-acid biosynthesis</keyword>